<dbReference type="PROSITE" id="PS51257">
    <property type="entry name" value="PROKAR_LIPOPROTEIN"/>
    <property type="match status" value="1"/>
</dbReference>
<dbReference type="EMBL" id="AHKF01000020">
    <property type="protein sequence ID" value="EIA07893.1"/>
    <property type="molecule type" value="Genomic_DNA"/>
</dbReference>
<reference evidence="1 2" key="1">
    <citation type="journal article" date="2014" name="Acta Crystallogr. D">
        <title>Structure-based characterization and antifreeze properties of a hyperactive ice-binding protein from the Antarctic bacterium Flavobacterium frigoris PS1.</title>
        <authorList>
            <person name="Do H."/>
            <person name="Kim S.J."/>
            <person name="Kim H.J."/>
            <person name="Lee J.H."/>
        </authorList>
    </citation>
    <scope>NUCLEOTIDE SEQUENCE [LARGE SCALE GENOMIC DNA]</scope>
    <source>
        <strain evidence="1 2">PS1</strain>
    </source>
</reference>
<organism evidence="1 2">
    <name type="scientific">Flavobacterium frigoris (strain PS1)</name>
    <dbReference type="NCBI Taxonomy" id="1086011"/>
    <lineage>
        <taxon>Bacteria</taxon>
        <taxon>Pseudomonadati</taxon>
        <taxon>Bacteroidota</taxon>
        <taxon>Flavobacteriia</taxon>
        <taxon>Flavobacteriales</taxon>
        <taxon>Flavobacteriaceae</taxon>
        <taxon>Flavobacterium</taxon>
    </lineage>
</organism>
<evidence type="ECO:0008006" key="3">
    <source>
        <dbReference type="Google" id="ProtNLM"/>
    </source>
</evidence>
<gene>
    <name evidence="1" type="ORF">HJ01_02761</name>
</gene>
<name>H7FU41_FLAFP</name>
<protein>
    <recommendedName>
        <fullName evidence="3">Branched-chain amino acid aminotransferase</fullName>
    </recommendedName>
</protein>
<proteinExistence type="predicted"/>
<dbReference type="PATRIC" id="fig|1086011.3.peg.2704"/>
<keyword evidence="2" id="KW-1185">Reference proteome</keyword>
<accession>H7FU41</accession>
<dbReference type="Pfam" id="PF16267">
    <property type="entry name" value="DUF4920"/>
    <property type="match status" value="1"/>
</dbReference>
<dbReference type="Proteomes" id="UP000005566">
    <property type="component" value="Unassembled WGS sequence"/>
</dbReference>
<dbReference type="AlphaFoldDB" id="H7FU41"/>
<evidence type="ECO:0000313" key="2">
    <source>
        <dbReference type="Proteomes" id="UP000005566"/>
    </source>
</evidence>
<dbReference type="eggNOG" id="ENOG5031D3D">
    <property type="taxonomic scope" value="Bacteria"/>
</dbReference>
<dbReference type="InterPro" id="IPR032577">
    <property type="entry name" value="DUF4920"/>
</dbReference>
<evidence type="ECO:0000313" key="1">
    <source>
        <dbReference type="EMBL" id="EIA07893.1"/>
    </source>
</evidence>
<sequence length="164" mass="18132">MMKKSIVIACSVLVLLSCKKEDKVQEITTEVAYATFGDSISDKNALSKEEILAKFNKLSQGDTIDVKFKSKIKEVCQQKGCWMSLDLTNDKEVFVKFKDYAFFVPKNSGNAEVVISGKAYVSVETVEDLKHYAKDGGKSQAAIDSIVAPKTKYSLMADGVLIRK</sequence>
<comment type="caution">
    <text evidence="1">The sequence shown here is derived from an EMBL/GenBank/DDBJ whole genome shotgun (WGS) entry which is preliminary data.</text>
</comment>
<dbReference type="RefSeq" id="WP_007138938.1">
    <property type="nucleotide sequence ID" value="NZ_AHKF01000020.1"/>
</dbReference>